<reference evidence="1" key="1">
    <citation type="submission" date="2023-09" db="UniProtKB">
        <authorList>
            <consortium name="Ensembl"/>
        </authorList>
    </citation>
    <scope>IDENTIFICATION</scope>
</reference>
<dbReference type="AlphaFoldDB" id="A0A3B4ZNV6"/>
<evidence type="ECO:0008006" key="2">
    <source>
        <dbReference type="Google" id="ProtNLM"/>
    </source>
</evidence>
<dbReference type="Ensembl" id="ENSSPAT00000003466.1">
    <property type="protein sequence ID" value="ENSSPAP00000003407.1"/>
    <property type="gene ID" value="ENSSPAG00000002619.1"/>
</dbReference>
<proteinExistence type="predicted"/>
<protein>
    <recommendedName>
        <fullName evidence="2">Transposase Tc1-like domain-containing protein</fullName>
    </recommendedName>
</protein>
<name>A0A3B4ZNV6_9TELE</name>
<sequence>MDGSSSGWKTLQNHLWGVWTSTIKRTLISSGLHSRAAMRKGDITAHLQSAEDHRDKHRLLENVLWTDETKIDLFWFE</sequence>
<accession>A0A3B4ZNV6</accession>
<organism evidence="1">
    <name type="scientific">Stegastes partitus</name>
    <name type="common">bicolor damselfish</name>
    <dbReference type="NCBI Taxonomy" id="144197"/>
    <lineage>
        <taxon>Eukaryota</taxon>
        <taxon>Metazoa</taxon>
        <taxon>Chordata</taxon>
        <taxon>Craniata</taxon>
        <taxon>Vertebrata</taxon>
        <taxon>Euteleostomi</taxon>
        <taxon>Actinopterygii</taxon>
        <taxon>Neopterygii</taxon>
        <taxon>Teleostei</taxon>
        <taxon>Neoteleostei</taxon>
        <taxon>Acanthomorphata</taxon>
        <taxon>Ovalentaria</taxon>
        <taxon>Pomacentridae</taxon>
        <taxon>Stegastes</taxon>
    </lineage>
</organism>
<evidence type="ECO:0000313" key="1">
    <source>
        <dbReference type="Ensembl" id="ENSSPAP00000003407.1"/>
    </source>
</evidence>